<organism evidence="7 8">
    <name type="scientific">Dinoponera quadriceps</name>
    <name type="common">South American ant</name>
    <dbReference type="NCBI Taxonomy" id="609295"/>
    <lineage>
        <taxon>Eukaryota</taxon>
        <taxon>Metazoa</taxon>
        <taxon>Ecdysozoa</taxon>
        <taxon>Arthropoda</taxon>
        <taxon>Hexapoda</taxon>
        <taxon>Insecta</taxon>
        <taxon>Pterygota</taxon>
        <taxon>Neoptera</taxon>
        <taxon>Endopterygota</taxon>
        <taxon>Hymenoptera</taxon>
        <taxon>Apocrita</taxon>
        <taxon>Aculeata</taxon>
        <taxon>Formicoidea</taxon>
        <taxon>Formicidae</taxon>
        <taxon>Ponerinae</taxon>
        <taxon>Ponerini</taxon>
        <taxon>Dinoponera</taxon>
    </lineage>
</organism>
<evidence type="ECO:0000313" key="7">
    <source>
        <dbReference type="Proteomes" id="UP000515204"/>
    </source>
</evidence>
<feature type="domain" description="T-SNARE coiled-coil homology" evidence="6">
    <location>
        <begin position="195"/>
        <end position="257"/>
    </location>
</feature>
<feature type="coiled-coil region" evidence="5">
    <location>
        <begin position="42"/>
        <end position="108"/>
    </location>
</feature>
<dbReference type="Gene3D" id="1.20.5.110">
    <property type="match status" value="2"/>
</dbReference>
<accession>A0A6P3XZE1</accession>
<dbReference type="RefSeq" id="XP_014483318.1">
    <property type="nucleotide sequence ID" value="XM_014627832.1"/>
</dbReference>
<dbReference type="PANTHER" id="PTHR19305">
    <property type="entry name" value="SYNAPTOSOMAL ASSOCIATED PROTEIN"/>
    <property type="match status" value="1"/>
</dbReference>
<evidence type="ECO:0000256" key="1">
    <source>
        <dbReference type="ARBA" id="ARBA00009480"/>
    </source>
</evidence>
<evidence type="ECO:0000313" key="8">
    <source>
        <dbReference type="RefSeq" id="XP_014483318.1"/>
    </source>
</evidence>
<comment type="similarity">
    <text evidence="1">Belongs to the SNAP-25 family.</text>
</comment>
<dbReference type="SUPFAM" id="SSF58038">
    <property type="entry name" value="SNARE fusion complex"/>
    <property type="match status" value="2"/>
</dbReference>
<dbReference type="GO" id="GO:0005484">
    <property type="term" value="F:SNAP receptor activity"/>
    <property type="evidence" value="ECO:0007669"/>
    <property type="project" value="TreeGrafter"/>
</dbReference>
<dbReference type="PANTHER" id="PTHR19305:SF9">
    <property type="entry name" value="SYNAPTOSOMAL-ASSOCIATED PROTEIN 29"/>
    <property type="match status" value="1"/>
</dbReference>
<dbReference type="PROSITE" id="PS50192">
    <property type="entry name" value="T_SNARE"/>
    <property type="match status" value="1"/>
</dbReference>
<evidence type="ECO:0000259" key="6">
    <source>
        <dbReference type="PROSITE" id="PS50192"/>
    </source>
</evidence>
<dbReference type="OrthoDB" id="18679at2759"/>
<dbReference type="CDD" id="cd15887">
    <property type="entry name" value="SNARE_SNAP29N"/>
    <property type="match status" value="1"/>
</dbReference>
<keyword evidence="3" id="KW-0653">Protein transport</keyword>
<keyword evidence="7" id="KW-1185">Reference proteome</keyword>
<evidence type="ECO:0000256" key="2">
    <source>
        <dbReference type="ARBA" id="ARBA00022448"/>
    </source>
</evidence>
<keyword evidence="4 5" id="KW-0175">Coiled coil</keyword>
<dbReference type="GO" id="GO:0098793">
    <property type="term" value="C:presynapse"/>
    <property type="evidence" value="ECO:0007669"/>
    <property type="project" value="GOC"/>
</dbReference>
<dbReference type="GO" id="GO:0015031">
    <property type="term" value="P:protein transport"/>
    <property type="evidence" value="ECO:0007669"/>
    <property type="project" value="UniProtKB-KW"/>
</dbReference>
<dbReference type="KEGG" id="dqu:106748906"/>
<dbReference type="GO" id="GO:0019905">
    <property type="term" value="F:syntaxin binding"/>
    <property type="evidence" value="ECO:0007669"/>
    <property type="project" value="TreeGrafter"/>
</dbReference>
<dbReference type="CDD" id="cd15856">
    <property type="entry name" value="SNARE_SNAP29C"/>
    <property type="match status" value="1"/>
</dbReference>
<dbReference type="FunFam" id="1.20.5.110:FF:000041">
    <property type="entry name" value="Synaptosomal-associated protein 29"/>
    <property type="match status" value="1"/>
</dbReference>
<name>A0A6P3XZE1_DINQU</name>
<protein>
    <submittedName>
        <fullName evidence="8">Synaptosomal-associated protein 29</fullName>
    </submittedName>
</protein>
<dbReference type="GeneID" id="106748906"/>
<dbReference type="CTD" id="9342"/>
<dbReference type="Proteomes" id="UP000515204">
    <property type="component" value="Unplaced"/>
</dbReference>
<keyword evidence="2" id="KW-0813">Transport</keyword>
<dbReference type="SMART" id="SM00397">
    <property type="entry name" value="t_SNARE"/>
    <property type="match status" value="2"/>
</dbReference>
<evidence type="ECO:0000256" key="5">
    <source>
        <dbReference type="SAM" id="Coils"/>
    </source>
</evidence>
<evidence type="ECO:0000256" key="3">
    <source>
        <dbReference type="ARBA" id="ARBA00022927"/>
    </source>
</evidence>
<evidence type="ECO:0000256" key="4">
    <source>
        <dbReference type="ARBA" id="ARBA00023054"/>
    </source>
</evidence>
<dbReference type="GO" id="GO:0005886">
    <property type="term" value="C:plasma membrane"/>
    <property type="evidence" value="ECO:0007669"/>
    <property type="project" value="TreeGrafter"/>
</dbReference>
<dbReference type="Pfam" id="PF12352">
    <property type="entry name" value="V-SNARE_C"/>
    <property type="match status" value="1"/>
</dbReference>
<reference evidence="8" key="1">
    <citation type="submission" date="2025-08" db="UniProtKB">
        <authorList>
            <consortium name="RefSeq"/>
        </authorList>
    </citation>
    <scope>IDENTIFICATION</scope>
</reference>
<dbReference type="GO" id="GO:0031201">
    <property type="term" value="C:SNARE complex"/>
    <property type="evidence" value="ECO:0007669"/>
    <property type="project" value="TreeGrafter"/>
</dbReference>
<gene>
    <name evidence="8" type="primary">LOC106748906</name>
</gene>
<sequence>MASHNYLSDPKNPFFSLEDDIDDETFLRVAPPGTRPVERYLDNDFEQNRQQLLQRKRDIEERTIQSSERSVSLLRDSEQIGAATAEELIRQKEQLQRTEKRLDDINSTLRFSQKHIQGIKSVFGSLKNYLSGKSLDAPIPSTKLSESSSSGSVTSPALSNSLEQVQTNMSNSYSSMKIRGSYDDSDYEDARPPKDRVTKALEQNLNEMSGSLARLKSLAIGLSEEIDSQNDLIDNITDKTEKADIMLQKQNKDMLHLMKK</sequence>
<dbReference type="GO" id="GO:0031629">
    <property type="term" value="P:synaptic vesicle fusion to presynaptic active zone membrane"/>
    <property type="evidence" value="ECO:0007669"/>
    <property type="project" value="TreeGrafter"/>
</dbReference>
<proteinExistence type="inferred from homology"/>
<dbReference type="GO" id="GO:0016082">
    <property type="term" value="P:synaptic vesicle priming"/>
    <property type="evidence" value="ECO:0007669"/>
    <property type="project" value="TreeGrafter"/>
</dbReference>
<dbReference type="AlphaFoldDB" id="A0A6P3XZE1"/>
<dbReference type="InterPro" id="IPR000727">
    <property type="entry name" value="T_SNARE_dom"/>
</dbReference>